<accession>A0A5C6LP58</accession>
<dbReference type="Proteomes" id="UP000318815">
    <property type="component" value="Unassembled WGS sequence"/>
</dbReference>
<feature type="chain" id="PRO_5023039596" evidence="1">
    <location>
        <begin position="22"/>
        <end position="63"/>
    </location>
</feature>
<evidence type="ECO:0000313" key="3">
    <source>
        <dbReference type="Proteomes" id="UP000318815"/>
    </source>
</evidence>
<sequence>MKKICFFLMGLMACITFQCCACVALKRMNDRHITRYVNKHLGDVSAAADTYVRWPAIPRNDFP</sequence>
<feature type="signal peptide" evidence="1">
    <location>
        <begin position="1"/>
        <end position="21"/>
    </location>
</feature>
<proteinExistence type="predicted"/>
<keyword evidence="1" id="KW-0732">Signal</keyword>
<evidence type="ECO:0000256" key="1">
    <source>
        <dbReference type="SAM" id="SignalP"/>
    </source>
</evidence>
<comment type="caution">
    <text evidence="2">The sequence shown here is derived from an EMBL/GenBank/DDBJ whole genome shotgun (WGS) entry which is preliminary data.</text>
</comment>
<dbReference type="OrthoDB" id="663603at2"/>
<evidence type="ECO:0000313" key="2">
    <source>
        <dbReference type="EMBL" id="TWV97950.1"/>
    </source>
</evidence>
<protein>
    <submittedName>
        <fullName evidence="2">Uncharacterized protein</fullName>
    </submittedName>
</protein>
<keyword evidence="3" id="KW-1185">Reference proteome</keyword>
<name>A0A5C6LP58_9BACT</name>
<dbReference type="EMBL" id="VOHS01000027">
    <property type="protein sequence ID" value="TWV97950.1"/>
    <property type="molecule type" value="Genomic_DNA"/>
</dbReference>
<dbReference type="AlphaFoldDB" id="A0A5C6LP58"/>
<dbReference type="RefSeq" id="WP_146306969.1">
    <property type="nucleotide sequence ID" value="NZ_VOHS01000027.1"/>
</dbReference>
<organism evidence="2 3">
    <name type="scientific">Chitinophaga pinensis</name>
    <dbReference type="NCBI Taxonomy" id="79329"/>
    <lineage>
        <taxon>Bacteria</taxon>
        <taxon>Pseudomonadati</taxon>
        <taxon>Bacteroidota</taxon>
        <taxon>Chitinophagia</taxon>
        <taxon>Chitinophagales</taxon>
        <taxon>Chitinophagaceae</taxon>
        <taxon>Chitinophaga</taxon>
    </lineage>
</organism>
<reference evidence="2 3" key="1">
    <citation type="submission" date="2019-08" db="EMBL/GenBank/DDBJ databases">
        <title>Whole genome sequencing of chitin degrading bacteria Chitinophaga pinensis YS16.</title>
        <authorList>
            <person name="Singh R.P."/>
            <person name="Manchanda G."/>
            <person name="Maurya I.K."/>
            <person name="Joshi N.K."/>
            <person name="Srivastava A.K."/>
        </authorList>
    </citation>
    <scope>NUCLEOTIDE SEQUENCE [LARGE SCALE GENOMIC DNA]</scope>
    <source>
        <strain evidence="2 3">YS-16</strain>
    </source>
</reference>
<gene>
    <name evidence="2" type="ORF">FEF09_21235</name>
</gene>